<evidence type="ECO:0000313" key="2">
    <source>
        <dbReference type="Proteomes" id="UP001162992"/>
    </source>
</evidence>
<protein>
    <submittedName>
        <fullName evidence="1">Uncharacterized protein</fullName>
    </submittedName>
</protein>
<dbReference type="EMBL" id="CM055096">
    <property type="protein sequence ID" value="KAJ7554879.1"/>
    <property type="molecule type" value="Genomic_DNA"/>
</dbReference>
<name>A0ACC2DKQ0_DIPCM</name>
<comment type="caution">
    <text evidence="1">The sequence shown here is derived from an EMBL/GenBank/DDBJ whole genome shotgun (WGS) entry which is preliminary data.</text>
</comment>
<accession>A0ACC2DKQ0</accession>
<gene>
    <name evidence="1" type="ORF">O6H91_05G013900</name>
</gene>
<proteinExistence type="predicted"/>
<keyword evidence="2" id="KW-1185">Reference proteome</keyword>
<sequence length="159" mass="17768">MSKTMVLQSSTKSLQSKKLLDWELRTPTQSRDIEGGNVSYTSLLDVMSSVLAKSKHGSLHHEIVCCSRTPIKNRLVEQAARAYLQPTLVKHTKVSQFSTKHWQMFIKKIAISFSFKNLFGPPIQACASLFSGLHFPDLPEAVTHLLGSLRPRFSGVLKS</sequence>
<dbReference type="Proteomes" id="UP001162992">
    <property type="component" value="Chromosome 5"/>
</dbReference>
<reference evidence="2" key="1">
    <citation type="journal article" date="2024" name="Proc. Natl. Acad. Sci. U.S.A.">
        <title>Extraordinary preservation of gene collinearity over three hundred million years revealed in homosporous lycophytes.</title>
        <authorList>
            <person name="Li C."/>
            <person name="Wickell D."/>
            <person name="Kuo L.Y."/>
            <person name="Chen X."/>
            <person name="Nie B."/>
            <person name="Liao X."/>
            <person name="Peng D."/>
            <person name="Ji J."/>
            <person name="Jenkins J."/>
            <person name="Williams M."/>
            <person name="Shu S."/>
            <person name="Plott C."/>
            <person name="Barry K."/>
            <person name="Rajasekar S."/>
            <person name="Grimwood J."/>
            <person name="Han X."/>
            <person name="Sun S."/>
            <person name="Hou Z."/>
            <person name="He W."/>
            <person name="Dai G."/>
            <person name="Sun C."/>
            <person name="Schmutz J."/>
            <person name="Leebens-Mack J.H."/>
            <person name="Li F.W."/>
            <person name="Wang L."/>
        </authorList>
    </citation>
    <scope>NUCLEOTIDE SEQUENCE [LARGE SCALE GENOMIC DNA]</scope>
    <source>
        <strain evidence="2">cv. PW_Plant_1</strain>
    </source>
</reference>
<organism evidence="1 2">
    <name type="scientific">Diphasiastrum complanatum</name>
    <name type="common">Issler's clubmoss</name>
    <name type="synonym">Lycopodium complanatum</name>
    <dbReference type="NCBI Taxonomy" id="34168"/>
    <lineage>
        <taxon>Eukaryota</taxon>
        <taxon>Viridiplantae</taxon>
        <taxon>Streptophyta</taxon>
        <taxon>Embryophyta</taxon>
        <taxon>Tracheophyta</taxon>
        <taxon>Lycopodiopsida</taxon>
        <taxon>Lycopodiales</taxon>
        <taxon>Lycopodiaceae</taxon>
        <taxon>Lycopodioideae</taxon>
        <taxon>Diphasiastrum</taxon>
    </lineage>
</organism>
<evidence type="ECO:0000313" key="1">
    <source>
        <dbReference type="EMBL" id="KAJ7554879.1"/>
    </source>
</evidence>